<protein>
    <submittedName>
        <fullName evidence="2">Uncharacterized protein</fullName>
    </submittedName>
</protein>
<gene>
    <name evidence="2" type="ORF">F2Q69_00040565</name>
</gene>
<sequence>MGAVSMLFSIPVAMRHERSAEGLAGDEETGDFGDTSLYGQLPDYDKKRTESVESLATPFVSSERPWETIFSGSTLNFPPLQKLCGMLPSVLETAPVTNVSGHVNGVLKVCSQLQGKWLNNCLKKKNYTTFILLMVFVFLMKVETAIAIFFRYFVAKKGMETKLKIRLHVVFHCSNICFVNGLSFSSQGVAFSSSVWFSSERLFYFSPRIYGTKLRQGSKVLNLWYTARVSSAFECVDASEILASGGDISF</sequence>
<evidence type="ECO:0000313" key="2">
    <source>
        <dbReference type="EMBL" id="KAF3503069.1"/>
    </source>
</evidence>
<keyword evidence="1" id="KW-1133">Transmembrane helix</keyword>
<organism evidence="2 3">
    <name type="scientific">Brassica cretica</name>
    <name type="common">Mustard</name>
    <dbReference type="NCBI Taxonomy" id="69181"/>
    <lineage>
        <taxon>Eukaryota</taxon>
        <taxon>Viridiplantae</taxon>
        <taxon>Streptophyta</taxon>
        <taxon>Embryophyta</taxon>
        <taxon>Tracheophyta</taxon>
        <taxon>Spermatophyta</taxon>
        <taxon>Magnoliopsida</taxon>
        <taxon>eudicotyledons</taxon>
        <taxon>Gunneridae</taxon>
        <taxon>Pentapetalae</taxon>
        <taxon>rosids</taxon>
        <taxon>malvids</taxon>
        <taxon>Brassicales</taxon>
        <taxon>Brassicaceae</taxon>
        <taxon>Brassiceae</taxon>
        <taxon>Brassica</taxon>
    </lineage>
</organism>
<feature type="transmembrane region" description="Helical" evidence="1">
    <location>
        <begin position="130"/>
        <end position="154"/>
    </location>
</feature>
<evidence type="ECO:0000313" key="3">
    <source>
        <dbReference type="Proteomes" id="UP000712600"/>
    </source>
</evidence>
<name>A0A8S9NPN8_BRACR</name>
<evidence type="ECO:0000256" key="1">
    <source>
        <dbReference type="SAM" id="Phobius"/>
    </source>
</evidence>
<dbReference type="PANTHER" id="PTHR45176">
    <property type="entry name" value="TRANSDUCIN FAMILY PROTEIN / WD-40 REPEAT FAMILY PROTEIN-RELATED"/>
    <property type="match status" value="1"/>
</dbReference>
<dbReference type="PANTHER" id="PTHR45176:SF1">
    <property type="entry name" value="TRANSDUCIN FAMILY PROTEIN _ WD-40 REPEAT FAMILY PROTEIN-RELATED"/>
    <property type="match status" value="1"/>
</dbReference>
<keyword evidence="1" id="KW-0812">Transmembrane</keyword>
<dbReference type="AlphaFoldDB" id="A0A8S9NPN8"/>
<reference evidence="2" key="1">
    <citation type="submission" date="2019-12" db="EMBL/GenBank/DDBJ databases">
        <title>Genome sequencing and annotation of Brassica cretica.</title>
        <authorList>
            <person name="Studholme D.J."/>
            <person name="Sarris P."/>
        </authorList>
    </citation>
    <scope>NUCLEOTIDE SEQUENCE</scope>
    <source>
        <strain evidence="2">PFS-109/04</strain>
        <tissue evidence="2">Leaf</tissue>
    </source>
</reference>
<comment type="caution">
    <text evidence="2">The sequence shown here is derived from an EMBL/GenBank/DDBJ whole genome shotgun (WGS) entry which is preliminary data.</text>
</comment>
<keyword evidence="1" id="KW-0472">Membrane</keyword>
<dbReference type="EMBL" id="QGKX02001621">
    <property type="protein sequence ID" value="KAF3503069.1"/>
    <property type="molecule type" value="Genomic_DNA"/>
</dbReference>
<proteinExistence type="predicted"/>
<accession>A0A8S9NPN8</accession>
<dbReference type="Proteomes" id="UP000712600">
    <property type="component" value="Unassembled WGS sequence"/>
</dbReference>